<dbReference type="InterPro" id="IPR006181">
    <property type="entry name" value="D-amino_acid_oxidase_CS"/>
</dbReference>
<evidence type="ECO:0000256" key="5">
    <source>
        <dbReference type="ARBA" id="ARBA00023002"/>
    </source>
</evidence>
<keyword evidence="3" id="KW-0285">Flavoprotein</keyword>
<reference evidence="8 9" key="1">
    <citation type="submission" date="2015-06" db="EMBL/GenBank/DDBJ databases">
        <title>Talaromyces atroroseus IBT 11181 draft genome.</title>
        <authorList>
            <person name="Rasmussen K.B."/>
            <person name="Rasmussen S."/>
            <person name="Petersen B."/>
            <person name="Sicheritz-Ponten T."/>
            <person name="Mortensen U.H."/>
            <person name="Thrane U."/>
        </authorList>
    </citation>
    <scope>NUCLEOTIDE SEQUENCE [LARGE SCALE GENOMIC DNA]</scope>
    <source>
        <strain evidence="8 9">IBT 11181</strain>
    </source>
</reference>
<dbReference type="Gene3D" id="3.40.50.720">
    <property type="entry name" value="NAD(P)-binding Rossmann-like Domain"/>
    <property type="match status" value="1"/>
</dbReference>
<dbReference type="GO" id="GO:0003884">
    <property type="term" value="F:D-amino-acid oxidase activity"/>
    <property type="evidence" value="ECO:0007669"/>
    <property type="project" value="InterPro"/>
</dbReference>
<evidence type="ECO:0000256" key="3">
    <source>
        <dbReference type="ARBA" id="ARBA00022630"/>
    </source>
</evidence>
<organism evidence="8 9">
    <name type="scientific">Talaromyces atroroseus</name>
    <dbReference type="NCBI Taxonomy" id="1441469"/>
    <lineage>
        <taxon>Eukaryota</taxon>
        <taxon>Fungi</taxon>
        <taxon>Dikarya</taxon>
        <taxon>Ascomycota</taxon>
        <taxon>Pezizomycotina</taxon>
        <taxon>Eurotiomycetes</taxon>
        <taxon>Eurotiomycetidae</taxon>
        <taxon>Eurotiales</taxon>
        <taxon>Trichocomaceae</taxon>
        <taxon>Talaromyces</taxon>
        <taxon>Talaromyces sect. Trachyspermi</taxon>
    </lineage>
</organism>
<keyword evidence="5" id="KW-0560">Oxidoreductase</keyword>
<dbReference type="SUPFAM" id="SSF51971">
    <property type="entry name" value="Nucleotide-binding domain"/>
    <property type="match status" value="1"/>
</dbReference>
<sequence>MARNSNSSTVVVIGAGIIGLTIALKLQDLLSSKSAVNCSRVLLVAREWPTTIPHASSITLNYASMWAGAHVRPIPGTTAQLRREAAWLKRTVQEFSRQLKAQPWTGISKTTGIEFIEAPNCDYEKQTSESFAAESGLPGYRELVSSEKPAGTWLGYEYETYCVNAPMYCANLLRTFVLRGGQTVLTSLDVTTKTVTKQAKDGSWSFIIPRGFDGGTIIGGTKEPENWDSEPSLHTREHLLTAGQGLLLYACEASKNHDDALSSWRNKRVIADVVGRRPTRQGGMRIEPEERLLSNGNKKNVIHAYGAGGRGFEISWGVAAEVAEMAKELLGNDNLVLSKL</sequence>
<dbReference type="OrthoDB" id="2015447at2759"/>
<feature type="transmembrane region" description="Helical" evidence="6">
    <location>
        <begin position="6"/>
        <end position="24"/>
    </location>
</feature>
<comment type="cofactor">
    <cofactor evidence="1">
        <name>FAD</name>
        <dbReference type="ChEBI" id="CHEBI:57692"/>
    </cofactor>
</comment>
<dbReference type="Pfam" id="PF01266">
    <property type="entry name" value="DAO"/>
    <property type="match status" value="2"/>
</dbReference>
<dbReference type="InterPro" id="IPR023209">
    <property type="entry name" value="DAO"/>
</dbReference>
<dbReference type="GO" id="GO:0005737">
    <property type="term" value="C:cytoplasm"/>
    <property type="evidence" value="ECO:0007669"/>
    <property type="project" value="TreeGrafter"/>
</dbReference>
<feature type="domain" description="FAD dependent oxidoreductase" evidence="7">
    <location>
        <begin position="10"/>
        <end position="183"/>
    </location>
</feature>
<dbReference type="STRING" id="1441469.A0A1Q5Q6K1"/>
<dbReference type="PANTHER" id="PTHR11530:SF26">
    <property type="entry name" value="FAD DEPENDENT OXIDOREDUCTASE SUPERFAMILY (AFU_ORTHOLOGUE AFUA_5G13940)"/>
    <property type="match status" value="1"/>
</dbReference>
<keyword evidence="6" id="KW-0472">Membrane</keyword>
<name>A0A1Q5Q6K1_TALAT</name>
<gene>
    <name evidence="8" type="ORF">UA08_09227</name>
</gene>
<dbReference type="PROSITE" id="PS00677">
    <property type="entry name" value="DAO"/>
    <property type="match status" value="1"/>
</dbReference>
<keyword evidence="9" id="KW-1185">Reference proteome</keyword>
<dbReference type="InterPro" id="IPR006076">
    <property type="entry name" value="FAD-dep_OxRdtase"/>
</dbReference>
<keyword evidence="4" id="KW-0274">FAD</keyword>
<proteinExistence type="inferred from homology"/>
<comment type="similarity">
    <text evidence="2">Belongs to the DAMOX/DASOX family.</text>
</comment>
<dbReference type="GeneID" id="31008983"/>
<evidence type="ECO:0000256" key="1">
    <source>
        <dbReference type="ARBA" id="ARBA00001974"/>
    </source>
</evidence>
<evidence type="ECO:0000256" key="2">
    <source>
        <dbReference type="ARBA" id="ARBA00006730"/>
    </source>
</evidence>
<dbReference type="PANTHER" id="PTHR11530">
    <property type="entry name" value="D-AMINO ACID OXIDASE"/>
    <property type="match status" value="1"/>
</dbReference>
<protein>
    <recommendedName>
        <fullName evidence="7">FAD dependent oxidoreductase domain-containing protein</fullName>
    </recommendedName>
</protein>
<dbReference type="EMBL" id="LFMY01000020">
    <property type="protein sequence ID" value="OKL55477.1"/>
    <property type="molecule type" value="Genomic_DNA"/>
</dbReference>
<feature type="domain" description="FAD dependent oxidoreductase" evidence="7">
    <location>
        <begin position="202"/>
        <end position="325"/>
    </location>
</feature>
<dbReference type="RefSeq" id="XP_020115598.1">
    <property type="nucleotide sequence ID" value="XM_020264212.1"/>
</dbReference>
<dbReference type="Gene3D" id="3.30.9.10">
    <property type="entry name" value="D-Amino Acid Oxidase, subunit A, domain 2"/>
    <property type="match status" value="1"/>
</dbReference>
<keyword evidence="6" id="KW-1133">Transmembrane helix</keyword>
<comment type="caution">
    <text evidence="8">The sequence shown here is derived from an EMBL/GenBank/DDBJ whole genome shotgun (WGS) entry which is preliminary data.</text>
</comment>
<accession>A0A1Q5Q6K1</accession>
<dbReference type="AlphaFoldDB" id="A0A1Q5Q6K1"/>
<keyword evidence="6" id="KW-0812">Transmembrane</keyword>
<dbReference type="Proteomes" id="UP000214365">
    <property type="component" value="Unassembled WGS sequence"/>
</dbReference>
<evidence type="ECO:0000313" key="9">
    <source>
        <dbReference type="Proteomes" id="UP000214365"/>
    </source>
</evidence>
<dbReference type="GO" id="GO:0019478">
    <property type="term" value="P:D-amino acid catabolic process"/>
    <property type="evidence" value="ECO:0007669"/>
    <property type="project" value="TreeGrafter"/>
</dbReference>
<evidence type="ECO:0000256" key="6">
    <source>
        <dbReference type="SAM" id="Phobius"/>
    </source>
</evidence>
<dbReference type="GO" id="GO:0071949">
    <property type="term" value="F:FAD binding"/>
    <property type="evidence" value="ECO:0007669"/>
    <property type="project" value="InterPro"/>
</dbReference>
<evidence type="ECO:0000256" key="4">
    <source>
        <dbReference type="ARBA" id="ARBA00022827"/>
    </source>
</evidence>
<evidence type="ECO:0000313" key="8">
    <source>
        <dbReference type="EMBL" id="OKL55477.1"/>
    </source>
</evidence>
<evidence type="ECO:0000259" key="7">
    <source>
        <dbReference type="Pfam" id="PF01266"/>
    </source>
</evidence>